<evidence type="ECO:0000313" key="3">
    <source>
        <dbReference type="Proteomes" id="UP000653644"/>
    </source>
</evidence>
<feature type="compositionally biased region" description="Acidic residues" evidence="1">
    <location>
        <begin position="46"/>
        <end position="55"/>
    </location>
</feature>
<comment type="caution">
    <text evidence="2">The sequence shown here is derived from an EMBL/GenBank/DDBJ whole genome shotgun (WGS) entry which is preliminary data.</text>
</comment>
<evidence type="ECO:0000313" key="2">
    <source>
        <dbReference type="EMBL" id="GHA45925.1"/>
    </source>
</evidence>
<feature type="region of interest" description="Disordered" evidence="1">
    <location>
        <begin position="1"/>
        <end position="55"/>
    </location>
</feature>
<keyword evidence="3" id="KW-1185">Reference proteome</keyword>
<evidence type="ECO:0000256" key="1">
    <source>
        <dbReference type="SAM" id="MobiDB-lite"/>
    </source>
</evidence>
<gene>
    <name evidence="2" type="ORF">GCM10010345_57960</name>
</gene>
<organism evidence="2 3">
    <name type="scientific">Streptomyces canarius</name>
    <dbReference type="NCBI Taxonomy" id="285453"/>
    <lineage>
        <taxon>Bacteria</taxon>
        <taxon>Bacillati</taxon>
        <taxon>Actinomycetota</taxon>
        <taxon>Actinomycetes</taxon>
        <taxon>Kitasatosporales</taxon>
        <taxon>Streptomycetaceae</taxon>
        <taxon>Streptomyces</taxon>
    </lineage>
</organism>
<sequence>MATAAPVTRYAPGPTVSGATAPRPHRPDGSPVTGTRSFAESVGGTLDDETYLGPA</sequence>
<accession>A0ABQ3D1F8</accession>
<dbReference type="EMBL" id="BMVN01000024">
    <property type="protein sequence ID" value="GHA45925.1"/>
    <property type="molecule type" value="Genomic_DNA"/>
</dbReference>
<reference evidence="3" key="1">
    <citation type="journal article" date="2019" name="Int. J. Syst. Evol. Microbiol.">
        <title>The Global Catalogue of Microorganisms (GCM) 10K type strain sequencing project: providing services to taxonomists for standard genome sequencing and annotation.</title>
        <authorList>
            <consortium name="The Broad Institute Genomics Platform"/>
            <consortium name="The Broad Institute Genome Sequencing Center for Infectious Disease"/>
            <person name="Wu L."/>
            <person name="Ma J."/>
        </authorList>
    </citation>
    <scope>NUCLEOTIDE SEQUENCE [LARGE SCALE GENOMIC DNA]</scope>
    <source>
        <strain evidence="3">JCM 4733</strain>
    </source>
</reference>
<proteinExistence type="predicted"/>
<dbReference type="Proteomes" id="UP000653644">
    <property type="component" value="Unassembled WGS sequence"/>
</dbReference>
<protein>
    <submittedName>
        <fullName evidence="2">Uncharacterized protein</fullName>
    </submittedName>
</protein>
<name>A0ABQ3D1F8_9ACTN</name>